<evidence type="ECO:0000256" key="4">
    <source>
        <dbReference type="SAM" id="MobiDB-lite"/>
    </source>
</evidence>
<dbReference type="InterPro" id="IPR003644">
    <property type="entry name" value="Calx_beta"/>
</dbReference>
<dbReference type="InterPro" id="IPR038081">
    <property type="entry name" value="CalX-like_sf"/>
</dbReference>
<organism evidence="7 8">
    <name type="scientific">Cymbomonas tetramitiformis</name>
    <dbReference type="NCBI Taxonomy" id="36881"/>
    <lineage>
        <taxon>Eukaryota</taxon>
        <taxon>Viridiplantae</taxon>
        <taxon>Chlorophyta</taxon>
        <taxon>Pyramimonadophyceae</taxon>
        <taxon>Pyramimonadales</taxon>
        <taxon>Pyramimonadaceae</taxon>
        <taxon>Cymbomonas</taxon>
    </lineage>
</organism>
<keyword evidence="5" id="KW-1133">Transmembrane helix</keyword>
<sequence length="1848" mass="201101">MSEKPLPSHSPPSHRPEDSAKTASPPTVGTVDGGSGEYQKGNFASFNDMSQYAHDSYVEASKAGTELVQGAKDTRLRLNAAKQNVGGMIADALQQASEAMDSNCEFSFKVSELKCKENDGMIKIEVLREGSADSPSVVEWHTEDLSAHAGLDFAGTTNGQLVFNRGETSKSIEIEIYDNEYENPTLHFFVVLTSVGGGMLKGETIGHVEPLKCLVHILDTDGSVLTAILTSAAFQFFSTITTLYALFGTDIALIYVDKKDDDTVGHFTSACFVFFVFEIILTIAVQGSAYTMNVMLYMDLIATLALLPSIPWMLKLLGPAFSSAGSTGTLARAGRAARAGSRAGRAIKVPKLLGQVVGLLAGLASLLPAKESAEEGEETEDDEESMDSPKGSSPKGSSSSRNSKDSKNLKDFDSQEAEAGQASPKAPKPFKKRKKKLKDMTNESHPSIQDAPQVTVPIAPSRIGTIVLEKLTGKLIVMMMLLLLINTILFEPPYSSQKLQGLMQLEAVYKQCGNNFEHDAFKGSLAVYADGNGDTPGSEYNPREELLYLKIANQLVPKLKYDETSGDWVQPLEYEYSDDGAALYYDQQNKYESLREASMSFEGPNCSPTFLEAVDDLISDECNLAVIFDNEKNSISEAENNMWLTVCIVGVLGVGMGLVASDLHSCILCHIERLTSVVRGVFEVKNVLFPAEGDNEQTSNPVRRAHRTARRWDHALEVMLETAPPSEPLKMPMEILTDVETALSLSFHGVRRTILRAQDSLKAPMGALEETFHKAKDGSLTLENFLVQVKTASVADDGTPVYLKLPVNPEMKVFLSLFVPKLAMSVENSLLNTNRTVASEARKIGLNVPIDGDLTISDAQKVFLHWAKEKFTVFCAALQIEQPPSEEIESLDLEELYDLCEELILGKIREELLLPLGIELPPGLESEGAHTFTMVAREATVRHSLHKLPTALRKEVKVDKKTSLNDLRKEIIKGVKRSTFSALKPFAMVHGSEDNYTAMELLLLLRSSLTEIFGKSNAASMDLRHALAASKRLMDVLQMSHTELPYLMRMMSGTAVTPASTEPVNVGALKATLKDIGYPEVFFPFLNGQKLPSAEQLLENPEELGAELIQTLIKIDLGGQLSKMSTGTAVDLREKLTSFLHASAVLSSSNVDTLTATEMLKLLKELGYPDTVKVMNPDLVLPSAEEVMASEEQELRALLKQIAPATEVLRGILKNVPEILLNGSEGILRDVLPDVGLEGNAIFSAAQGLVLKNLPSILASLNIEIELPNGKGPLQSRDALKTVLSAVEKFVHKNVDEDTVKASGLSTVFTIIQEQAAKEDFSSGDVIQILQTLPVTLASGFMEKGWAVAAEAVKSQLVSQGFEIPSGVNMDAGPLALWEGVQNSVKSEAVLFLRQTGIPLPNRIEDLLSLPSAASLLMFTLKSAISLNFRELSAIQVLLDKLPNSDEDVLELSPDRILSLVAQFEQFLQNSSLPKEVFDFFPALQSLPAEELGPQLVKFLPMMRMALGLKTFMFLRALQNTQPAVHQLLSASLDTMPKESLIDLLERVGYPNTLSALLPVGTILPSINEMKSLERNEMLGVVRQLKNVLSSPQYGQLVINLRQQLSRISESFAIVPDLTDAHLALPGLLAQAKGVVSAMDISTASAAEILNVLQRYRLLELLGQLPDAPLLPSFDKLSQASTTEILRVFAEVKDILSSPESLLAVDIMPMSLLGSNLQVQTSKVQQKILDFVGSPVFSALSSVSSLLEMFSLSKPQDIAKMALAAAAKRAQDSGFVPPDFPISPPPAKPGLHQGIFFSNETKEAATLIEMPPLPNIVPSDHEEQMNLQPNSGQETQIRKVAALYSSVG</sequence>
<feature type="transmembrane region" description="Helical" evidence="5">
    <location>
        <begin position="233"/>
        <end position="255"/>
    </location>
</feature>
<evidence type="ECO:0000256" key="2">
    <source>
        <dbReference type="ARBA" id="ARBA00022737"/>
    </source>
</evidence>
<evidence type="ECO:0000313" key="7">
    <source>
        <dbReference type="EMBL" id="KAK3233414.1"/>
    </source>
</evidence>
<dbReference type="PANTHER" id="PTHR43336:SF3">
    <property type="entry name" value="GUANYLATE CYCLASE DOMAIN-CONTAINING PROTEIN"/>
    <property type="match status" value="1"/>
</dbReference>
<dbReference type="Proteomes" id="UP001190700">
    <property type="component" value="Unassembled WGS sequence"/>
</dbReference>
<feature type="transmembrane region" description="Helical" evidence="5">
    <location>
        <begin position="267"/>
        <end position="288"/>
    </location>
</feature>
<gene>
    <name evidence="7" type="ORF">CYMTET_56288</name>
</gene>
<feature type="compositionally biased region" description="Polar residues" evidence="4">
    <location>
        <begin position="443"/>
        <end position="452"/>
    </location>
</feature>
<comment type="caution">
    <text evidence="7">The sequence shown here is derived from an EMBL/GenBank/DDBJ whole genome shotgun (WGS) entry which is preliminary data.</text>
</comment>
<feature type="compositionally biased region" description="Acidic residues" evidence="4">
    <location>
        <begin position="374"/>
        <end position="386"/>
    </location>
</feature>
<keyword evidence="2" id="KW-0677">Repeat</keyword>
<keyword evidence="5" id="KW-0472">Membrane</keyword>
<dbReference type="GO" id="GO:0016020">
    <property type="term" value="C:membrane"/>
    <property type="evidence" value="ECO:0007669"/>
    <property type="project" value="InterPro"/>
</dbReference>
<dbReference type="GO" id="GO:0007154">
    <property type="term" value="P:cell communication"/>
    <property type="evidence" value="ECO:0007669"/>
    <property type="project" value="InterPro"/>
</dbReference>
<feature type="compositionally biased region" description="Low complexity" evidence="4">
    <location>
        <begin position="388"/>
        <end position="401"/>
    </location>
</feature>
<feature type="region of interest" description="Disordered" evidence="4">
    <location>
        <begin position="1"/>
        <end position="39"/>
    </location>
</feature>
<feature type="compositionally biased region" description="Basic residues" evidence="4">
    <location>
        <begin position="428"/>
        <end position="437"/>
    </location>
</feature>
<feature type="transmembrane region" description="Helical" evidence="5">
    <location>
        <begin position="471"/>
        <end position="490"/>
    </location>
</feature>
<evidence type="ECO:0000313" key="8">
    <source>
        <dbReference type="Proteomes" id="UP001190700"/>
    </source>
</evidence>
<dbReference type="EMBL" id="LGRX02035719">
    <property type="protein sequence ID" value="KAK3233414.1"/>
    <property type="molecule type" value="Genomic_DNA"/>
</dbReference>
<keyword evidence="1" id="KW-0732">Signal</keyword>
<accession>A0AAE0BCG3</accession>
<dbReference type="Gene3D" id="2.60.40.2030">
    <property type="match status" value="1"/>
</dbReference>
<feature type="transmembrane region" description="Helical" evidence="5">
    <location>
        <begin position="294"/>
        <end position="314"/>
    </location>
</feature>
<dbReference type="Pfam" id="PF03160">
    <property type="entry name" value="Calx-beta"/>
    <property type="match status" value="1"/>
</dbReference>
<evidence type="ECO:0000256" key="5">
    <source>
        <dbReference type="SAM" id="Phobius"/>
    </source>
</evidence>
<name>A0AAE0BCG3_9CHLO</name>
<dbReference type="SMART" id="SM00237">
    <property type="entry name" value="Calx_beta"/>
    <property type="match status" value="1"/>
</dbReference>
<feature type="region of interest" description="Disordered" evidence="4">
    <location>
        <begin position="370"/>
        <end position="452"/>
    </location>
</feature>
<keyword evidence="3" id="KW-0106">Calcium</keyword>
<keyword evidence="5" id="KW-0812">Transmembrane</keyword>
<dbReference type="PANTHER" id="PTHR43336">
    <property type="entry name" value="OXYGEN SENSOR HISTIDINE KINASE RESPONSE REGULATOR DEVS/DOSS"/>
    <property type="match status" value="1"/>
</dbReference>
<protein>
    <recommendedName>
        <fullName evidence="6">Calx-beta domain-containing protein</fullName>
    </recommendedName>
</protein>
<feature type="domain" description="Calx-beta" evidence="6">
    <location>
        <begin position="95"/>
        <end position="193"/>
    </location>
</feature>
<evidence type="ECO:0000256" key="3">
    <source>
        <dbReference type="ARBA" id="ARBA00022837"/>
    </source>
</evidence>
<evidence type="ECO:0000256" key="1">
    <source>
        <dbReference type="ARBA" id="ARBA00022729"/>
    </source>
</evidence>
<evidence type="ECO:0000259" key="6">
    <source>
        <dbReference type="SMART" id="SM00237"/>
    </source>
</evidence>
<proteinExistence type="predicted"/>
<dbReference type="SUPFAM" id="SSF141072">
    <property type="entry name" value="CalX-like"/>
    <property type="match status" value="1"/>
</dbReference>
<feature type="compositionally biased region" description="Basic and acidic residues" evidence="4">
    <location>
        <begin position="402"/>
        <end position="413"/>
    </location>
</feature>
<keyword evidence="8" id="KW-1185">Reference proteome</keyword>
<reference evidence="7 8" key="1">
    <citation type="journal article" date="2015" name="Genome Biol. Evol.">
        <title>Comparative Genomics of a Bacterivorous Green Alga Reveals Evolutionary Causalities and Consequences of Phago-Mixotrophic Mode of Nutrition.</title>
        <authorList>
            <person name="Burns J.A."/>
            <person name="Paasch A."/>
            <person name="Narechania A."/>
            <person name="Kim E."/>
        </authorList>
    </citation>
    <scope>NUCLEOTIDE SEQUENCE [LARGE SCALE GENOMIC DNA]</scope>
    <source>
        <strain evidence="7 8">PLY_AMNH</strain>
    </source>
</reference>